<keyword evidence="1" id="KW-0812">Transmembrane</keyword>
<protein>
    <submittedName>
        <fullName evidence="2">Uncharacterized protein</fullName>
    </submittedName>
</protein>
<gene>
    <name evidence="2" type="ORF">SAMN05216223_12261</name>
</gene>
<proteinExistence type="predicted"/>
<evidence type="ECO:0000256" key="1">
    <source>
        <dbReference type="SAM" id="Phobius"/>
    </source>
</evidence>
<evidence type="ECO:0000313" key="2">
    <source>
        <dbReference type="EMBL" id="SEG90703.1"/>
    </source>
</evidence>
<dbReference type="EMBL" id="FNVU01000022">
    <property type="protein sequence ID" value="SEG90703.1"/>
    <property type="molecule type" value="Genomic_DNA"/>
</dbReference>
<feature type="transmembrane region" description="Helical" evidence="1">
    <location>
        <begin position="49"/>
        <end position="68"/>
    </location>
</feature>
<sequence>MDVPVPRLLALIATRAEETLQVLVPLACLAVAAVLLSRQVRHQLGRMGTLVALAVALLVGATALYALGRV</sequence>
<keyword evidence="3" id="KW-1185">Reference proteome</keyword>
<evidence type="ECO:0000313" key="3">
    <source>
        <dbReference type="Proteomes" id="UP000236754"/>
    </source>
</evidence>
<dbReference type="AlphaFoldDB" id="A0A1H6E0M5"/>
<dbReference type="RefSeq" id="WP_103889977.1">
    <property type="nucleotide sequence ID" value="NZ_FNVU01000022.1"/>
</dbReference>
<organism evidence="2 3">
    <name type="scientific">Actinacidiphila yanglinensis</name>
    <dbReference type="NCBI Taxonomy" id="310779"/>
    <lineage>
        <taxon>Bacteria</taxon>
        <taxon>Bacillati</taxon>
        <taxon>Actinomycetota</taxon>
        <taxon>Actinomycetes</taxon>
        <taxon>Kitasatosporales</taxon>
        <taxon>Streptomycetaceae</taxon>
        <taxon>Actinacidiphila</taxon>
    </lineage>
</organism>
<dbReference type="Proteomes" id="UP000236754">
    <property type="component" value="Unassembled WGS sequence"/>
</dbReference>
<keyword evidence="1" id="KW-0472">Membrane</keyword>
<name>A0A1H6E0M5_9ACTN</name>
<reference evidence="2 3" key="1">
    <citation type="submission" date="2016-10" db="EMBL/GenBank/DDBJ databases">
        <authorList>
            <person name="de Groot N.N."/>
        </authorList>
    </citation>
    <scope>NUCLEOTIDE SEQUENCE [LARGE SCALE GENOMIC DNA]</scope>
    <source>
        <strain evidence="2 3">CGMCC 4.2023</strain>
    </source>
</reference>
<accession>A0A1H6E0M5</accession>
<keyword evidence="1" id="KW-1133">Transmembrane helix</keyword>
<feature type="transmembrane region" description="Helical" evidence="1">
    <location>
        <begin position="20"/>
        <end position="37"/>
    </location>
</feature>